<gene>
    <name evidence="1" type="ORF">NCTC11978_03274</name>
</gene>
<accession>A0A378KJ63</accession>
<dbReference type="Proteomes" id="UP000254033">
    <property type="component" value="Unassembled WGS sequence"/>
</dbReference>
<dbReference type="EMBL" id="UGNY01000002">
    <property type="protein sequence ID" value="STX88257.1"/>
    <property type="molecule type" value="Genomic_DNA"/>
</dbReference>
<evidence type="ECO:0000313" key="1">
    <source>
        <dbReference type="EMBL" id="STX88257.1"/>
    </source>
</evidence>
<dbReference type="AlphaFoldDB" id="A0A378KJ63"/>
<reference evidence="1 2" key="1">
    <citation type="submission" date="2018-06" db="EMBL/GenBank/DDBJ databases">
        <authorList>
            <consortium name="Pathogen Informatics"/>
            <person name="Doyle S."/>
        </authorList>
    </citation>
    <scope>NUCLEOTIDE SEQUENCE [LARGE SCALE GENOMIC DNA]</scope>
    <source>
        <strain evidence="1 2">NCTC11978</strain>
    </source>
</reference>
<organism evidence="1 2">
    <name type="scientific">Legionella feeleii</name>
    <dbReference type="NCBI Taxonomy" id="453"/>
    <lineage>
        <taxon>Bacteria</taxon>
        <taxon>Pseudomonadati</taxon>
        <taxon>Pseudomonadota</taxon>
        <taxon>Gammaproteobacteria</taxon>
        <taxon>Legionellales</taxon>
        <taxon>Legionellaceae</taxon>
        <taxon>Legionella</taxon>
    </lineage>
</organism>
<protein>
    <submittedName>
        <fullName evidence="1">Uncharacterized protein</fullName>
    </submittedName>
</protein>
<sequence>MVIGSLAILAQTGLIQFKKANYKKLNKIEVASFVSIL</sequence>
<evidence type="ECO:0000313" key="2">
    <source>
        <dbReference type="Proteomes" id="UP000254033"/>
    </source>
</evidence>
<proteinExistence type="predicted"/>
<name>A0A378KJ63_9GAMM</name>